<organism evidence="1 2">
    <name type="scientific">Violaceomyces palustris</name>
    <dbReference type="NCBI Taxonomy" id="1673888"/>
    <lineage>
        <taxon>Eukaryota</taxon>
        <taxon>Fungi</taxon>
        <taxon>Dikarya</taxon>
        <taxon>Basidiomycota</taxon>
        <taxon>Ustilaginomycotina</taxon>
        <taxon>Ustilaginomycetes</taxon>
        <taxon>Violaceomycetales</taxon>
        <taxon>Violaceomycetaceae</taxon>
        <taxon>Violaceomyces</taxon>
    </lineage>
</organism>
<sequence length="489" mass="54321">MRKPESLWSTSTVLSADSVESHPLHRGLFALGTYQVEKEEEGEARSPDQTKDVEEADEEAQDSPQPSQGPAYSRSGRCYLRNVEILDDNRVECSLLQQIEMPAILDMKWTLAHPSQTTPTERDSQDRRSGGILGIANSVGEISLQALSLSSSVLRRTLAAESARLEQFKNLRMNPKKALCLSLDWSDRRGGHVGGYDSSTLARDTSLIVSQSDGTLAFLPSLSDALRFDDHDQVPGVEQSLTALCVSEDTTGDDDEEEDEDEDEEGGGSDLEGHLDQASSWEGKPAGLETWKAHDYEAWIASFDCWSSGRVVWSGGDDLKLKGWDLRSANKAKSGRKPTFSVERGFEGGVTSLQSHHLRENLWAVGSYDSKVRIFDSRMMASSRPRSRPVSEVEVGGGVWRLKWHPSDPKRLLVGCMHDGFKVLRLDSPGEEEQNDPQMEVVTRFDRHQSLAYGCDWDRGITNQDDDEGSGLVLSCSFYDAMFHIWKAS</sequence>
<accession>A0ACD0P1Z8</accession>
<reference evidence="1 2" key="1">
    <citation type="journal article" date="2018" name="Mol. Biol. Evol.">
        <title>Broad Genomic Sampling Reveals a Smut Pathogenic Ancestry of the Fungal Clade Ustilaginomycotina.</title>
        <authorList>
            <person name="Kijpornyongpan T."/>
            <person name="Mondo S.J."/>
            <person name="Barry K."/>
            <person name="Sandor L."/>
            <person name="Lee J."/>
            <person name="Lipzen A."/>
            <person name="Pangilinan J."/>
            <person name="LaButti K."/>
            <person name="Hainaut M."/>
            <person name="Henrissat B."/>
            <person name="Grigoriev I.V."/>
            <person name="Spatafora J.W."/>
            <person name="Aime M.C."/>
        </authorList>
    </citation>
    <scope>NUCLEOTIDE SEQUENCE [LARGE SCALE GENOMIC DNA]</scope>
    <source>
        <strain evidence="1 2">SA 807</strain>
    </source>
</reference>
<gene>
    <name evidence="1" type="ORF">IE53DRAFT_385553</name>
</gene>
<dbReference type="Proteomes" id="UP000245626">
    <property type="component" value="Unassembled WGS sequence"/>
</dbReference>
<evidence type="ECO:0000313" key="1">
    <source>
        <dbReference type="EMBL" id="PWN52042.1"/>
    </source>
</evidence>
<name>A0ACD0P1Z8_9BASI</name>
<evidence type="ECO:0000313" key="2">
    <source>
        <dbReference type="Proteomes" id="UP000245626"/>
    </source>
</evidence>
<dbReference type="EMBL" id="KZ819800">
    <property type="protein sequence ID" value="PWN52042.1"/>
    <property type="molecule type" value="Genomic_DNA"/>
</dbReference>
<keyword evidence="2" id="KW-1185">Reference proteome</keyword>
<proteinExistence type="predicted"/>
<protein>
    <submittedName>
        <fullName evidence="1">WD40 repeat-like protein</fullName>
    </submittedName>
</protein>